<keyword evidence="3 9" id="KW-0547">Nucleotide-binding</keyword>
<dbReference type="GeneID" id="107227028"/>
<dbReference type="SUPFAM" id="SSF47323">
    <property type="entry name" value="Anticodon-binding domain of a subclass of class I aminoacyl-tRNA synthetases"/>
    <property type="match status" value="1"/>
</dbReference>
<evidence type="ECO:0000256" key="1">
    <source>
        <dbReference type="ARBA" id="ARBA00012838"/>
    </source>
</evidence>
<evidence type="ECO:0000313" key="13">
    <source>
        <dbReference type="RefSeq" id="XP_046595543.1"/>
    </source>
</evidence>
<dbReference type="Pfam" id="PF09334">
    <property type="entry name" value="tRNA-synt_1g"/>
    <property type="match status" value="1"/>
</dbReference>
<keyword evidence="12" id="KW-1185">Reference proteome</keyword>
<dbReference type="Gene3D" id="1.10.730.10">
    <property type="entry name" value="Isoleucyl-tRNA Synthetase, Domain 1"/>
    <property type="match status" value="1"/>
</dbReference>
<keyword evidence="6 9" id="KW-0030">Aminoacyl-tRNA synthetase</keyword>
<dbReference type="RefSeq" id="XP_046595543.1">
    <property type="nucleotide sequence ID" value="XM_046739587.1"/>
</dbReference>
<keyword evidence="2 9" id="KW-0436">Ligase</keyword>
<dbReference type="SUPFAM" id="SSF52374">
    <property type="entry name" value="Nucleotidylyl transferase"/>
    <property type="match status" value="1"/>
</dbReference>
<feature type="domain" description="Methionyl-tRNA synthetase anticodon-binding" evidence="11">
    <location>
        <begin position="730"/>
        <end position="866"/>
    </location>
</feature>
<dbReference type="Pfam" id="PF19303">
    <property type="entry name" value="Anticodon_3"/>
    <property type="match status" value="1"/>
</dbReference>
<dbReference type="Gene3D" id="3.40.50.620">
    <property type="entry name" value="HUPs"/>
    <property type="match status" value="1"/>
</dbReference>
<protein>
    <recommendedName>
        <fullName evidence="7">Methionine--tRNA ligase, mitochondrial</fullName>
        <ecNumber evidence="1">6.1.1.10</ecNumber>
    </recommendedName>
    <alternativeName>
        <fullName evidence="8">Mitochondrial methionyl-tRNA synthetase</fullName>
    </alternativeName>
</protein>
<gene>
    <name evidence="13" type="primary">LOC107227028</name>
</gene>
<keyword evidence="4 9" id="KW-0067">ATP-binding</keyword>
<dbReference type="CDD" id="cd00814">
    <property type="entry name" value="MetRS_core"/>
    <property type="match status" value="1"/>
</dbReference>
<sequence>MALVLFRAGRRLTLTGVARNITIKESARGSRRSIMTSERKLEKALDELKTNPYFEKYAEKISKLQETSPEEFLKKIAEKEKKLRVDKEKREQARKFQQASQAKPSLPGINVGLQKKDARLNDVMKVELIEGKSRDEIIQIWQEYHRQKDCISGAMSAQQYKKLFERGKEYPTFLLPLPRSEGYEFILSQFYDTEIHMTPLLWYQVHKENAPECLSMTHYAELAETKDLVLMRGEFDTKSINVQEAQCLVNELQLYYATDDSDRLRMLEKFTKKPDDFKHMDLIANLETISLVPTSEAVNTSHVNLKCEKMTSPLIQKLLVLNLNKTWKQRLNRHYSKVTSSNFYVTTPIFYVNAGPHIGHLYSAILADSLARYKSMLGYSVQLSTGTDEHGNKVMRAAEASKLPTEQYCKQISQHFKDMCHSFDVGYTEYIRTTEPRHSKALHHFWNVLKENGHIYSGKYSGWYCVADEAFLTTLQLKDIKDSEGKTIKVSIESSHPVEWVEEDNYKFGLSAFQDDLKHWLQDDSVVRPAKFHKILSDWIEEGACLEDLSISRPINRAPWGVPVPEDESQSIYVWLDALVNYLTALGYPEKSYKKFWPPEMQVIGKDILKFHGVYWPAFLMAAGLEPPRSILCHSHWTVDSQKMSKSKGNVISPFDAADFLTADGLRYFLLREAVPYSDANYSKTKAINVVNSELADTFGNLLSRCTGSIINPGKEIPHPAIYVKELQTEAAKSLMISLQSLRTEAQISYEKCNLHHVVDSVMTTLHLANQMVEHHKPWILRKQTDDESKTKLMGTISLALESIRICGLILYPIVPKLSETVLNLLNVPKSKRTWEETVPAFLSDEGSNLGTLATDKPILFKRIMNSEG</sequence>
<reference evidence="13" key="1">
    <citation type="submission" date="2025-08" db="UniProtKB">
        <authorList>
            <consortium name="RefSeq"/>
        </authorList>
    </citation>
    <scope>IDENTIFICATION</scope>
    <source>
        <tissue evidence="13">Thorax and Abdomen</tissue>
    </source>
</reference>
<evidence type="ECO:0000259" key="10">
    <source>
        <dbReference type="Pfam" id="PF09334"/>
    </source>
</evidence>
<dbReference type="EC" id="6.1.1.10" evidence="1"/>
<dbReference type="InterPro" id="IPR023457">
    <property type="entry name" value="Met-tRNA_synth_2"/>
</dbReference>
<evidence type="ECO:0000256" key="2">
    <source>
        <dbReference type="ARBA" id="ARBA00022598"/>
    </source>
</evidence>
<dbReference type="Pfam" id="PF06644">
    <property type="entry name" value="ATP11"/>
    <property type="match status" value="1"/>
</dbReference>
<name>A0ABM3G5J6_NEOLC</name>
<keyword evidence="5 9" id="KW-0648">Protein biosynthesis</keyword>
<evidence type="ECO:0000256" key="6">
    <source>
        <dbReference type="ARBA" id="ARBA00023146"/>
    </source>
</evidence>
<evidence type="ECO:0000256" key="9">
    <source>
        <dbReference type="RuleBase" id="RU363039"/>
    </source>
</evidence>
<accession>A0ABM3G5J6</accession>
<dbReference type="InterPro" id="IPR033911">
    <property type="entry name" value="MetRS_core"/>
</dbReference>
<dbReference type="Proteomes" id="UP000829291">
    <property type="component" value="Chromosome 1"/>
</dbReference>
<dbReference type="NCBIfam" id="TIGR00398">
    <property type="entry name" value="metG"/>
    <property type="match status" value="1"/>
</dbReference>
<dbReference type="InterPro" id="IPR014758">
    <property type="entry name" value="Met-tRNA_synth"/>
</dbReference>
<dbReference type="InterPro" id="IPR010591">
    <property type="entry name" value="ATP11"/>
</dbReference>
<evidence type="ECO:0000256" key="3">
    <source>
        <dbReference type="ARBA" id="ARBA00022741"/>
    </source>
</evidence>
<evidence type="ECO:0000256" key="8">
    <source>
        <dbReference type="ARBA" id="ARBA00030331"/>
    </source>
</evidence>
<evidence type="ECO:0000259" key="11">
    <source>
        <dbReference type="Pfam" id="PF19303"/>
    </source>
</evidence>
<evidence type="ECO:0000313" key="12">
    <source>
        <dbReference type="Proteomes" id="UP000829291"/>
    </source>
</evidence>
<evidence type="ECO:0000256" key="4">
    <source>
        <dbReference type="ARBA" id="ARBA00022840"/>
    </source>
</evidence>
<dbReference type="GO" id="GO:0016874">
    <property type="term" value="F:ligase activity"/>
    <property type="evidence" value="ECO:0007669"/>
    <property type="project" value="UniProtKB-KW"/>
</dbReference>
<evidence type="ECO:0000256" key="5">
    <source>
        <dbReference type="ARBA" id="ARBA00022917"/>
    </source>
</evidence>
<proteinExistence type="inferred from homology"/>
<dbReference type="InterPro" id="IPR014729">
    <property type="entry name" value="Rossmann-like_a/b/a_fold"/>
</dbReference>
<dbReference type="PANTHER" id="PTHR43326">
    <property type="entry name" value="METHIONYL-TRNA SYNTHETASE"/>
    <property type="match status" value="1"/>
</dbReference>
<dbReference type="Gene3D" id="2.170.220.10">
    <property type="match status" value="1"/>
</dbReference>
<dbReference type="PANTHER" id="PTHR43326:SF1">
    <property type="entry name" value="METHIONINE--TRNA LIGASE, MITOCHONDRIAL"/>
    <property type="match status" value="1"/>
</dbReference>
<dbReference type="InterPro" id="IPR009080">
    <property type="entry name" value="tRNAsynth_Ia_anticodon-bd"/>
</dbReference>
<dbReference type="PRINTS" id="PR01041">
    <property type="entry name" value="TRNASYNTHMET"/>
</dbReference>
<feature type="domain" description="Methionyl/Leucyl tRNA synthetase" evidence="10">
    <location>
        <begin position="344"/>
        <end position="706"/>
    </location>
</feature>
<dbReference type="InterPro" id="IPR015413">
    <property type="entry name" value="Methionyl/Leucyl_tRNA_Synth"/>
</dbReference>
<dbReference type="InterPro" id="IPR041872">
    <property type="entry name" value="Anticodon_Met"/>
</dbReference>
<evidence type="ECO:0000256" key="7">
    <source>
        <dbReference type="ARBA" id="ARBA00026124"/>
    </source>
</evidence>
<comment type="similarity">
    <text evidence="9">Belongs to the class-I aminoacyl-tRNA synthetase family.</text>
</comment>
<organism evidence="12 13">
    <name type="scientific">Neodiprion lecontei</name>
    <name type="common">Redheaded pine sawfly</name>
    <dbReference type="NCBI Taxonomy" id="441921"/>
    <lineage>
        <taxon>Eukaryota</taxon>
        <taxon>Metazoa</taxon>
        <taxon>Ecdysozoa</taxon>
        <taxon>Arthropoda</taxon>
        <taxon>Hexapoda</taxon>
        <taxon>Insecta</taxon>
        <taxon>Pterygota</taxon>
        <taxon>Neoptera</taxon>
        <taxon>Endopterygota</taxon>
        <taxon>Hymenoptera</taxon>
        <taxon>Tenthredinoidea</taxon>
        <taxon>Diprionidae</taxon>
        <taxon>Diprioninae</taxon>
        <taxon>Neodiprion</taxon>
    </lineage>
</organism>